<evidence type="ECO:0000256" key="6">
    <source>
        <dbReference type="ARBA" id="ARBA00047422"/>
    </source>
</evidence>
<dbReference type="InterPro" id="IPR001525">
    <property type="entry name" value="C5_MeTfrase"/>
</dbReference>
<comment type="catalytic activity">
    <reaction evidence="6">
        <text>a 2'-deoxycytidine in DNA + S-adenosyl-L-methionine = a 5-methyl-2'-deoxycytidine in DNA + S-adenosyl-L-homocysteine + H(+)</text>
        <dbReference type="Rhea" id="RHEA:13681"/>
        <dbReference type="Rhea" id="RHEA-COMP:11369"/>
        <dbReference type="Rhea" id="RHEA-COMP:11370"/>
        <dbReference type="ChEBI" id="CHEBI:15378"/>
        <dbReference type="ChEBI" id="CHEBI:57856"/>
        <dbReference type="ChEBI" id="CHEBI:59789"/>
        <dbReference type="ChEBI" id="CHEBI:85452"/>
        <dbReference type="ChEBI" id="CHEBI:85454"/>
        <dbReference type="EC" id="2.1.1.37"/>
    </reaction>
</comment>
<evidence type="ECO:0000313" key="9">
    <source>
        <dbReference type="Proteomes" id="UP000319255"/>
    </source>
</evidence>
<keyword evidence="4 7" id="KW-0949">S-adenosyl-L-methionine</keyword>
<proteinExistence type="inferred from homology"/>
<reference evidence="8 9" key="1">
    <citation type="submission" date="2019-06" db="EMBL/GenBank/DDBJ databases">
        <title>A novel bacterium of genus Amaricoccus, isolated from marine sediment.</title>
        <authorList>
            <person name="Huang H."/>
            <person name="Mo K."/>
            <person name="Hu Y."/>
        </authorList>
    </citation>
    <scope>NUCLEOTIDE SEQUENCE [LARGE SCALE GENOMIC DNA]</scope>
    <source>
        <strain evidence="8 9">HB172011</strain>
    </source>
</reference>
<evidence type="ECO:0000256" key="1">
    <source>
        <dbReference type="ARBA" id="ARBA00011975"/>
    </source>
</evidence>
<keyword evidence="3 7" id="KW-0808">Transferase</keyword>
<comment type="caution">
    <text evidence="8">The sequence shown here is derived from an EMBL/GenBank/DDBJ whole genome shotgun (WGS) entry which is preliminary data.</text>
</comment>
<dbReference type="OrthoDB" id="9813719at2"/>
<dbReference type="GO" id="GO:0009307">
    <property type="term" value="P:DNA restriction-modification system"/>
    <property type="evidence" value="ECO:0007669"/>
    <property type="project" value="UniProtKB-KW"/>
</dbReference>
<keyword evidence="5" id="KW-0680">Restriction system</keyword>
<dbReference type="PROSITE" id="PS51679">
    <property type="entry name" value="SAM_MT_C5"/>
    <property type="match status" value="1"/>
</dbReference>
<dbReference type="Gene3D" id="3.90.120.10">
    <property type="entry name" value="DNA Methylase, subunit A, domain 2"/>
    <property type="match status" value="1"/>
</dbReference>
<dbReference type="GO" id="GO:0032259">
    <property type="term" value="P:methylation"/>
    <property type="evidence" value="ECO:0007669"/>
    <property type="project" value="UniProtKB-KW"/>
</dbReference>
<dbReference type="GO" id="GO:0003886">
    <property type="term" value="F:DNA (cytosine-5-)-methyltransferase activity"/>
    <property type="evidence" value="ECO:0007669"/>
    <property type="project" value="UniProtKB-EC"/>
</dbReference>
<dbReference type="InterPro" id="IPR018117">
    <property type="entry name" value="C5_DNA_meth_AS"/>
</dbReference>
<dbReference type="EMBL" id="VFRP01000004">
    <property type="protein sequence ID" value="TPE52067.1"/>
    <property type="molecule type" value="Genomic_DNA"/>
</dbReference>
<dbReference type="GO" id="GO:0044027">
    <property type="term" value="P:negative regulation of gene expression via chromosomal CpG island methylation"/>
    <property type="evidence" value="ECO:0007669"/>
    <property type="project" value="TreeGrafter"/>
</dbReference>
<evidence type="ECO:0000313" key="8">
    <source>
        <dbReference type="EMBL" id="TPE52067.1"/>
    </source>
</evidence>
<feature type="active site" evidence="7">
    <location>
        <position position="104"/>
    </location>
</feature>
<dbReference type="SUPFAM" id="SSF53335">
    <property type="entry name" value="S-adenosyl-L-methionine-dependent methyltransferases"/>
    <property type="match status" value="1"/>
</dbReference>
<dbReference type="Proteomes" id="UP000319255">
    <property type="component" value="Unassembled WGS sequence"/>
</dbReference>
<evidence type="ECO:0000256" key="7">
    <source>
        <dbReference type="PROSITE-ProRule" id="PRU01016"/>
    </source>
</evidence>
<gene>
    <name evidence="8" type="ORF">FJM51_06470</name>
</gene>
<dbReference type="EC" id="2.1.1.37" evidence="1"/>
<dbReference type="PROSITE" id="PS00094">
    <property type="entry name" value="C5_MTASE_1"/>
    <property type="match status" value="1"/>
</dbReference>
<dbReference type="AlphaFoldDB" id="A0A501WXA4"/>
<dbReference type="Pfam" id="PF00145">
    <property type="entry name" value="DNA_methylase"/>
    <property type="match status" value="3"/>
</dbReference>
<evidence type="ECO:0000256" key="5">
    <source>
        <dbReference type="ARBA" id="ARBA00022747"/>
    </source>
</evidence>
<organism evidence="8 9">
    <name type="scientific">Amaricoccus solimangrovi</name>
    <dbReference type="NCBI Taxonomy" id="2589815"/>
    <lineage>
        <taxon>Bacteria</taxon>
        <taxon>Pseudomonadati</taxon>
        <taxon>Pseudomonadota</taxon>
        <taxon>Alphaproteobacteria</taxon>
        <taxon>Rhodobacterales</taxon>
        <taxon>Paracoccaceae</taxon>
        <taxon>Amaricoccus</taxon>
    </lineage>
</organism>
<dbReference type="PANTHER" id="PTHR10629">
    <property type="entry name" value="CYTOSINE-SPECIFIC METHYLTRANSFERASE"/>
    <property type="match status" value="1"/>
</dbReference>
<dbReference type="PANTHER" id="PTHR10629:SF52">
    <property type="entry name" value="DNA (CYTOSINE-5)-METHYLTRANSFERASE 1"/>
    <property type="match status" value="1"/>
</dbReference>
<dbReference type="GO" id="GO:0003677">
    <property type="term" value="F:DNA binding"/>
    <property type="evidence" value="ECO:0007669"/>
    <property type="project" value="TreeGrafter"/>
</dbReference>
<keyword evidence="2 7" id="KW-0489">Methyltransferase</keyword>
<protein>
    <recommendedName>
        <fullName evidence="1">DNA (cytosine-5-)-methyltransferase</fullName>
        <ecNumber evidence="1">2.1.1.37</ecNumber>
    </recommendedName>
</protein>
<dbReference type="InterPro" id="IPR050390">
    <property type="entry name" value="C5-Methyltransferase"/>
</dbReference>
<evidence type="ECO:0000256" key="4">
    <source>
        <dbReference type="ARBA" id="ARBA00022691"/>
    </source>
</evidence>
<sequence length="409" mass="44143">MGVFRIVPRDGTRQSGGTVRKGVAVRSSVELFTGCGGLALGLSRAGFAAARMVEWDRHSVENVRHNRDRGLDHVRDWPLDQGDVRGVDWTGHAGLDLVAGGPPCQPFSIGGKHRGQDDRRDMWPEAVRAVRETRPRAFLFENVRGLTRPAFAEYLDWILKALGQPSKALRDGESRLAHRARLRGAPEYRVGVHSVNAADFGAAQKRHRVILMGLRADLGLAPPELEPTHSRERLVWEQWVTGEYWARHGIARPAAPPAQDAGLARRLAAAGVRPETLPWRTVRDALAGLGAPGTGALANHVAQPGARAYPGHTGSPLDQPAKALKAGVHGVPGGENMLALPDGSVRYLTVREAARLQGLPDDYEFIGSWSENMRQLGNAVPTQLAEAAARALGATLDRTAPGAGRRRAA</sequence>
<comment type="similarity">
    <text evidence="7">Belongs to the class I-like SAM-binding methyltransferase superfamily. C5-methyltransferase family.</text>
</comment>
<accession>A0A501WXA4</accession>
<dbReference type="InterPro" id="IPR029063">
    <property type="entry name" value="SAM-dependent_MTases_sf"/>
</dbReference>
<dbReference type="Gene3D" id="3.40.50.150">
    <property type="entry name" value="Vaccinia Virus protein VP39"/>
    <property type="match status" value="1"/>
</dbReference>
<keyword evidence="9" id="KW-1185">Reference proteome</keyword>
<name>A0A501WXA4_9RHOB</name>
<dbReference type="PRINTS" id="PR00105">
    <property type="entry name" value="C5METTRFRASE"/>
</dbReference>
<evidence type="ECO:0000256" key="2">
    <source>
        <dbReference type="ARBA" id="ARBA00022603"/>
    </source>
</evidence>
<evidence type="ECO:0000256" key="3">
    <source>
        <dbReference type="ARBA" id="ARBA00022679"/>
    </source>
</evidence>